<keyword evidence="2" id="KW-1185">Reference proteome</keyword>
<dbReference type="AlphaFoldDB" id="A0A9W6FQI7"/>
<accession>A0A9W6FQI7</accession>
<comment type="caution">
    <text evidence="1">The sequence shown here is derived from an EMBL/GenBank/DDBJ whole genome shotgun (WGS) entry which is preliminary data.</text>
</comment>
<proteinExistence type="predicted"/>
<dbReference type="EMBL" id="BSDP01000001">
    <property type="protein sequence ID" value="GLI28606.1"/>
    <property type="molecule type" value="Genomic_DNA"/>
</dbReference>
<gene>
    <name evidence="1" type="ORF">ARHIZOSPH14_28480</name>
</gene>
<dbReference type="Proteomes" id="UP001144396">
    <property type="component" value="Unassembled WGS sequence"/>
</dbReference>
<sequence>MQDVVRPGHQVAQRTVQLGPGLVGERQLRLFRHGTSAVMPAGYHRCRVEALPQCVGRTARAPTSSGANL</sequence>
<evidence type="ECO:0000313" key="1">
    <source>
        <dbReference type="EMBL" id="GLI28606.1"/>
    </source>
</evidence>
<protein>
    <submittedName>
        <fullName evidence="1">Uncharacterized protein</fullName>
    </submittedName>
</protein>
<reference evidence="1" key="1">
    <citation type="submission" date="2022-12" db="EMBL/GenBank/DDBJ databases">
        <title>Reference genome sequencing for broad-spectrum identification of bacterial and archaeal isolates by mass spectrometry.</title>
        <authorList>
            <person name="Sekiguchi Y."/>
            <person name="Tourlousse D.M."/>
        </authorList>
    </citation>
    <scope>NUCLEOTIDE SEQUENCE</scope>
    <source>
        <strain evidence="1">14</strain>
    </source>
</reference>
<name>A0A9W6FQI7_9MICO</name>
<organism evidence="1 2">
    <name type="scientific">Agromyces rhizosphaerae</name>
    <dbReference type="NCBI Taxonomy" id="88374"/>
    <lineage>
        <taxon>Bacteria</taxon>
        <taxon>Bacillati</taxon>
        <taxon>Actinomycetota</taxon>
        <taxon>Actinomycetes</taxon>
        <taxon>Micrococcales</taxon>
        <taxon>Microbacteriaceae</taxon>
        <taxon>Agromyces</taxon>
    </lineage>
</organism>
<evidence type="ECO:0000313" key="2">
    <source>
        <dbReference type="Proteomes" id="UP001144396"/>
    </source>
</evidence>